<organism evidence="2">
    <name type="scientific">marine sediment metagenome</name>
    <dbReference type="NCBI Taxonomy" id="412755"/>
    <lineage>
        <taxon>unclassified sequences</taxon>
        <taxon>metagenomes</taxon>
        <taxon>ecological metagenomes</taxon>
    </lineage>
</organism>
<evidence type="ECO:0000313" key="2">
    <source>
        <dbReference type="EMBL" id="GAH06154.1"/>
    </source>
</evidence>
<feature type="non-terminal residue" evidence="2">
    <location>
        <position position="48"/>
    </location>
</feature>
<proteinExistence type="predicted"/>
<feature type="compositionally biased region" description="Basic and acidic residues" evidence="1">
    <location>
        <begin position="26"/>
        <end position="40"/>
    </location>
</feature>
<gene>
    <name evidence="2" type="ORF">S01H4_62396</name>
</gene>
<evidence type="ECO:0008006" key="3">
    <source>
        <dbReference type="Google" id="ProtNLM"/>
    </source>
</evidence>
<protein>
    <recommendedName>
        <fullName evidence="3">GIY-YIG domain-containing protein</fullName>
    </recommendedName>
</protein>
<accession>X1DMD2</accession>
<evidence type="ECO:0000256" key="1">
    <source>
        <dbReference type="SAM" id="MobiDB-lite"/>
    </source>
</evidence>
<name>X1DMD2_9ZZZZ</name>
<sequence>MGKPRPYQRYTVRDKGKTVHGGITTDFERRKQEHKQEHPKSIVRKVGG</sequence>
<dbReference type="AlphaFoldDB" id="X1DMD2"/>
<reference evidence="2" key="1">
    <citation type="journal article" date="2014" name="Front. Microbiol.">
        <title>High frequency of phylogenetically diverse reductive dehalogenase-homologous genes in deep subseafloor sedimentary metagenomes.</title>
        <authorList>
            <person name="Kawai M."/>
            <person name="Futagami T."/>
            <person name="Toyoda A."/>
            <person name="Takaki Y."/>
            <person name="Nishi S."/>
            <person name="Hori S."/>
            <person name="Arai W."/>
            <person name="Tsubouchi T."/>
            <person name="Morono Y."/>
            <person name="Uchiyama I."/>
            <person name="Ito T."/>
            <person name="Fujiyama A."/>
            <person name="Inagaki F."/>
            <person name="Takami H."/>
        </authorList>
    </citation>
    <scope>NUCLEOTIDE SEQUENCE</scope>
    <source>
        <strain evidence="2">Expedition CK06-06</strain>
    </source>
</reference>
<feature type="region of interest" description="Disordered" evidence="1">
    <location>
        <begin position="18"/>
        <end position="48"/>
    </location>
</feature>
<comment type="caution">
    <text evidence="2">The sequence shown here is derived from an EMBL/GenBank/DDBJ whole genome shotgun (WGS) entry which is preliminary data.</text>
</comment>
<dbReference type="EMBL" id="BART01037233">
    <property type="protein sequence ID" value="GAH06154.1"/>
    <property type="molecule type" value="Genomic_DNA"/>
</dbReference>